<dbReference type="GO" id="GO:0007059">
    <property type="term" value="P:chromosome segregation"/>
    <property type="evidence" value="ECO:0007669"/>
    <property type="project" value="TreeGrafter"/>
</dbReference>
<feature type="domain" description="ParB-like N-terminal" evidence="2">
    <location>
        <begin position="35"/>
        <end position="123"/>
    </location>
</feature>
<gene>
    <name evidence="3" type="ORF">PLA107_029595</name>
</gene>
<dbReference type="GeneID" id="39474136"/>
<evidence type="ECO:0000256" key="1">
    <source>
        <dbReference type="ARBA" id="ARBA00006295"/>
    </source>
</evidence>
<dbReference type="SUPFAM" id="SSF110849">
    <property type="entry name" value="ParB/Sulfiredoxin"/>
    <property type="match status" value="1"/>
</dbReference>
<dbReference type="SMART" id="SM00470">
    <property type="entry name" value="ParB"/>
    <property type="match status" value="1"/>
</dbReference>
<sequence length="312" mass="35337">MTSLADQIKEKSLAAQYSGISKTIDEQPRQGEEIVDLDPSRVDPNPFQYRIRFNIETVEDLGKKIRRNGQMQPIGVRKAGDRYQIIWGEHRWRACTLEKLRVKAIVREATDEEMASLCFGENNDRSNPTAFEDYNAIAIQRRLGRKGKEIQEELGIRSQDFYKLLGFDNFPESVLSLVKLNLDVIGKTEAEALGKLFSGAGDNTQKVTDVVLEAIDRFVNKNLPTRKAMLEFIQKELKVSTPKTPRQAKTATQAIETKKPPATLMFEGKPVGTYENGEAGVCVIVSKEDLAQDKFEELQQFLASFFEIKKED</sequence>
<dbReference type="GO" id="GO:0003677">
    <property type="term" value="F:DNA binding"/>
    <property type="evidence" value="ECO:0007669"/>
    <property type="project" value="InterPro"/>
</dbReference>
<proteinExistence type="inferred from homology"/>
<dbReference type="InterPro" id="IPR036086">
    <property type="entry name" value="ParB/Sulfiredoxin_sf"/>
</dbReference>
<dbReference type="EMBL" id="CP031226">
    <property type="protein sequence ID" value="AXH59382.1"/>
    <property type="molecule type" value="Genomic_DNA"/>
</dbReference>
<dbReference type="Pfam" id="PF02195">
    <property type="entry name" value="ParB_N"/>
    <property type="match status" value="1"/>
</dbReference>
<evidence type="ECO:0000313" key="4">
    <source>
        <dbReference type="Proteomes" id="UP000006426"/>
    </source>
</evidence>
<dbReference type="PANTHER" id="PTHR33375:SF1">
    <property type="entry name" value="CHROMOSOME-PARTITIONING PROTEIN PARB-RELATED"/>
    <property type="match status" value="1"/>
</dbReference>
<organism evidence="3 4">
    <name type="scientific">Pseudomonas amygdali pv. lachrymans str. M301315</name>
    <dbReference type="NCBI Taxonomy" id="629260"/>
    <lineage>
        <taxon>Bacteria</taxon>
        <taxon>Pseudomonadati</taxon>
        <taxon>Pseudomonadota</taxon>
        <taxon>Gammaproteobacteria</taxon>
        <taxon>Pseudomonadales</taxon>
        <taxon>Pseudomonadaceae</taxon>
        <taxon>Pseudomonas</taxon>
        <taxon>Pseudomonas amygdali</taxon>
    </lineage>
</organism>
<dbReference type="RefSeq" id="WP_005742448.1">
    <property type="nucleotide sequence ID" value="NZ_CP031226.1"/>
</dbReference>
<dbReference type="InterPro" id="IPR004437">
    <property type="entry name" value="ParB/RepB/Spo0J"/>
</dbReference>
<reference evidence="3 4" key="1">
    <citation type="journal article" date="2011" name="PLoS Pathog.">
        <title>Dynamic evolution of pathogenicity revealed by sequencing and comparative genomics of 19 Pseudomonas syringae isolates.</title>
        <authorList>
            <person name="Baltrus D.A."/>
            <person name="Nishimura M.T."/>
            <person name="Romanchuk A."/>
            <person name="Chang J.H."/>
            <person name="Mukhtar M.S."/>
            <person name="Cherkis K."/>
            <person name="Roach J."/>
            <person name="Grant S.R."/>
            <person name="Jones C.D."/>
            <person name="Dangl J.L."/>
        </authorList>
    </citation>
    <scope>NUCLEOTIDE SEQUENCE [LARGE SCALE GENOMIC DNA]</scope>
    <source>
        <strain evidence="3 4">M301315</strain>
    </source>
</reference>
<keyword evidence="3" id="KW-0614">Plasmid</keyword>
<dbReference type="GO" id="GO:0005694">
    <property type="term" value="C:chromosome"/>
    <property type="evidence" value="ECO:0007669"/>
    <property type="project" value="TreeGrafter"/>
</dbReference>
<comment type="similarity">
    <text evidence="1">Belongs to the ParB family.</text>
</comment>
<evidence type="ECO:0000259" key="2">
    <source>
        <dbReference type="SMART" id="SM00470"/>
    </source>
</evidence>
<geneLocation type="plasmid" evidence="4">
    <name>pmppla107</name>
</geneLocation>
<accession>A0AAD0PV96</accession>
<dbReference type="Gene3D" id="3.90.1530.10">
    <property type="entry name" value="Conserved hypothetical protein from pyrococcus furiosus pfu- 392566-001, ParB domain"/>
    <property type="match status" value="1"/>
</dbReference>
<evidence type="ECO:0000313" key="3">
    <source>
        <dbReference type="EMBL" id="AXH59382.1"/>
    </source>
</evidence>
<name>A0AAD0PV96_PSEAV</name>
<dbReference type="PANTHER" id="PTHR33375">
    <property type="entry name" value="CHROMOSOME-PARTITIONING PROTEIN PARB-RELATED"/>
    <property type="match status" value="1"/>
</dbReference>
<protein>
    <submittedName>
        <fullName evidence="3">ParB/RepB/Spo0J family partition protein</fullName>
    </submittedName>
</protein>
<dbReference type="AlphaFoldDB" id="A0AAD0PV96"/>
<dbReference type="NCBIfam" id="TIGR00180">
    <property type="entry name" value="parB_part"/>
    <property type="match status" value="1"/>
</dbReference>
<dbReference type="Proteomes" id="UP000006426">
    <property type="component" value="Plasmid pmppla107"/>
</dbReference>
<dbReference type="InterPro" id="IPR003115">
    <property type="entry name" value="ParB_N"/>
</dbReference>
<dbReference type="InterPro" id="IPR050336">
    <property type="entry name" value="Chromosome_partition/occlusion"/>
</dbReference>